<proteinExistence type="predicted"/>
<protein>
    <recommendedName>
        <fullName evidence="4">DUF3618 domain-containing protein</fullName>
    </recommendedName>
</protein>
<dbReference type="InterPro" id="IPR022062">
    <property type="entry name" value="DUF3618"/>
</dbReference>
<dbReference type="EMBL" id="JACHIV010000001">
    <property type="protein sequence ID" value="MBB5067661.1"/>
    <property type="molecule type" value="Genomic_DNA"/>
</dbReference>
<name>A0A840NA02_9PSEU</name>
<accession>A0A840NA02</accession>
<keyword evidence="3" id="KW-1185">Reference proteome</keyword>
<evidence type="ECO:0008006" key="4">
    <source>
        <dbReference type="Google" id="ProtNLM"/>
    </source>
</evidence>
<organism evidence="2 3">
    <name type="scientific">Saccharopolyspora gloriosae</name>
    <dbReference type="NCBI Taxonomy" id="455344"/>
    <lineage>
        <taxon>Bacteria</taxon>
        <taxon>Bacillati</taxon>
        <taxon>Actinomycetota</taxon>
        <taxon>Actinomycetes</taxon>
        <taxon>Pseudonocardiales</taxon>
        <taxon>Pseudonocardiaceae</taxon>
        <taxon>Saccharopolyspora</taxon>
    </lineage>
</organism>
<dbReference type="Pfam" id="PF12277">
    <property type="entry name" value="DUF3618"/>
    <property type="match status" value="1"/>
</dbReference>
<dbReference type="Proteomes" id="UP000580474">
    <property type="component" value="Unassembled WGS sequence"/>
</dbReference>
<dbReference type="AlphaFoldDB" id="A0A840NA02"/>
<gene>
    <name evidence="2" type="ORF">BJ969_000749</name>
</gene>
<keyword evidence="1" id="KW-0812">Transmembrane</keyword>
<keyword evidence="1" id="KW-1133">Transmembrane helix</keyword>
<sequence>MIYGVTSQVNMEEDGVARDPDAIQRDIEKARDSLAVTLDELSTKADPKRFVESGKASVQDKLNDPRVRYAMIGVGALVAVIVVRKIFR</sequence>
<evidence type="ECO:0000313" key="3">
    <source>
        <dbReference type="Proteomes" id="UP000580474"/>
    </source>
</evidence>
<feature type="transmembrane region" description="Helical" evidence="1">
    <location>
        <begin position="67"/>
        <end position="87"/>
    </location>
</feature>
<reference evidence="2 3" key="1">
    <citation type="submission" date="2020-08" db="EMBL/GenBank/DDBJ databases">
        <title>Sequencing the genomes of 1000 actinobacteria strains.</title>
        <authorList>
            <person name="Klenk H.-P."/>
        </authorList>
    </citation>
    <scope>NUCLEOTIDE SEQUENCE [LARGE SCALE GENOMIC DNA]</scope>
    <source>
        <strain evidence="2 3">DSM 45582</strain>
    </source>
</reference>
<evidence type="ECO:0000256" key="1">
    <source>
        <dbReference type="SAM" id="Phobius"/>
    </source>
</evidence>
<evidence type="ECO:0000313" key="2">
    <source>
        <dbReference type="EMBL" id="MBB5067661.1"/>
    </source>
</evidence>
<comment type="caution">
    <text evidence="2">The sequence shown here is derived from an EMBL/GenBank/DDBJ whole genome shotgun (WGS) entry which is preliminary data.</text>
</comment>
<keyword evidence="1" id="KW-0472">Membrane</keyword>